<gene>
    <name evidence="2" type="ORF">HNQ51_002025</name>
</gene>
<comment type="caution">
    <text evidence="2">The sequence shown here is derived from an EMBL/GenBank/DDBJ whole genome shotgun (WGS) entry which is preliminary data.</text>
</comment>
<organism evidence="2 3">
    <name type="scientific">Inhella inkyongensis</name>
    <dbReference type="NCBI Taxonomy" id="392593"/>
    <lineage>
        <taxon>Bacteria</taxon>
        <taxon>Pseudomonadati</taxon>
        <taxon>Pseudomonadota</taxon>
        <taxon>Betaproteobacteria</taxon>
        <taxon>Burkholderiales</taxon>
        <taxon>Sphaerotilaceae</taxon>
        <taxon>Inhella</taxon>
    </lineage>
</organism>
<name>A0A840S834_9BURK</name>
<sequence length="52" mass="5547">MRYAAAMAPHPLTLGLRLTTPRPRRSALPGLATGPLPVTTAPHKGRQEFALS</sequence>
<keyword evidence="3" id="KW-1185">Reference proteome</keyword>
<evidence type="ECO:0000313" key="2">
    <source>
        <dbReference type="EMBL" id="MBB5204711.1"/>
    </source>
</evidence>
<evidence type="ECO:0000256" key="1">
    <source>
        <dbReference type="SAM" id="MobiDB-lite"/>
    </source>
</evidence>
<protein>
    <submittedName>
        <fullName evidence="2">Uncharacterized protein</fullName>
    </submittedName>
</protein>
<reference evidence="2 3" key="1">
    <citation type="submission" date="2020-08" db="EMBL/GenBank/DDBJ databases">
        <title>Genomic Encyclopedia of Type Strains, Phase IV (KMG-IV): sequencing the most valuable type-strain genomes for metagenomic binning, comparative biology and taxonomic classification.</title>
        <authorList>
            <person name="Goeker M."/>
        </authorList>
    </citation>
    <scope>NUCLEOTIDE SEQUENCE [LARGE SCALE GENOMIC DNA]</scope>
    <source>
        <strain evidence="2 3">DSM 23958</strain>
    </source>
</reference>
<dbReference type="EMBL" id="JACHHO010000002">
    <property type="protein sequence ID" value="MBB5204711.1"/>
    <property type="molecule type" value="Genomic_DNA"/>
</dbReference>
<dbReference type="AlphaFoldDB" id="A0A840S834"/>
<proteinExistence type="predicted"/>
<dbReference type="Proteomes" id="UP000554837">
    <property type="component" value="Unassembled WGS sequence"/>
</dbReference>
<accession>A0A840S834</accession>
<feature type="region of interest" description="Disordered" evidence="1">
    <location>
        <begin position="15"/>
        <end position="52"/>
    </location>
</feature>
<evidence type="ECO:0000313" key="3">
    <source>
        <dbReference type="Proteomes" id="UP000554837"/>
    </source>
</evidence>